<dbReference type="EMBL" id="MU274914">
    <property type="protein sequence ID" value="KAI0088250.1"/>
    <property type="molecule type" value="Genomic_DNA"/>
</dbReference>
<organism evidence="1 2">
    <name type="scientific">Irpex rosettiformis</name>
    <dbReference type="NCBI Taxonomy" id="378272"/>
    <lineage>
        <taxon>Eukaryota</taxon>
        <taxon>Fungi</taxon>
        <taxon>Dikarya</taxon>
        <taxon>Basidiomycota</taxon>
        <taxon>Agaricomycotina</taxon>
        <taxon>Agaricomycetes</taxon>
        <taxon>Polyporales</taxon>
        <taxon>Irpicaceae</taxon>
        <taxon>Irpex</taxon>
    </lineage>
</organism>
<keyword evidence="2" id="KW-1185">Reference proteome</keyword>
<evidence type="ECO:0000313" key="1">
    <source>
        <dbReference type="EMBL" id="KAI0088250.1"/>
    </source>
</evidence>
<evidence type="ECO:0000313" key="2">
    <source>
        <dbReference type="Proteomes" id="UP001055072"/>
    </source>
</evidence>
<gene>
    <name evidence="1" type="ORF">BDY19DRAFT_891233</name>
</gene>
<dbReference type="Proteomes" id="UP001055072">
    <property type="component" value="Unassembled WGS sequence"/>
</dbReference>
<name>A0ACB8U1Y9_9APHY</name>
<proteinExistence type="predicted"/>
<comment type="caution">
    <text evidence="1">The sequence shown here is derived from an EMBL/GenBank/DDBJ whole genome shotgun (WGS) entry which is preliminary data.</text>
</comment>
<accession>A0ACB8U1Y9</accession>
<reference evidence="1" key="1">
    <citation type="journal article" date="2021" name="Environ. Microbiol.">
        <title>Gene family expansions and transcriptome signatures uncover fungal adaptations to wood decay.</title>
        <authorList>
            <person name="Hage H."/>
            <person name="Miyauchi S."/>
            <person name="Viragh M."/>
            <person name="Drula E."/>
            <person name="Min B."/>
            <person name="Chaduli D."/>
            <person name="Navarro D."/>
            <person name="Favel A."/>
            <person name="Norest M."/>
            <person name="Lesage-Meessen L."/>
            <person name="Balint B."/>
            <person name="Merenyi Z."/>
            <person name="de Eugenio L."/>
            <person name="Morin E."/>
            <person name="Martinez A.T."/>
            <person name="Baldrian P."/>
            <person name="Stursova M."/>
            <person name="Martinez M.J."/>
            <person name="Novotny C."/>
            <person name="Magnuson J.K."/>
            <person name="Spatafora J.W."/>
            <person name="Maurice S."/>
            <person name="Pangilinan J."/>
            <person name="Andreopoulos W."/>
            <person name="LaButti K."/>
            <person name="Hundley H."/>
            <person name="Na H."/>
            <person name="Kuo A."/>
            <person name="Barry K."/>
            <person name="Lipzen A."/>
            <person name="Henrissat B."/>
            <person name="Riley R."/>
            <person name="Ahrendt S."/>
            <person name="Nagy L.G."/>
            <person name="Grigoriev I.V."/>
            <person name="Martin F."/>
            <person name="Rosso M.N."/>
        </authorList>
    </citation>
    <scope>NUCLEOTIDE SEQUENCE</scope>
    <source>
        <strain evidence="1">CBS 384.51</strain>
    </source>
</reference>
<sequence>MLPSSSSSRHEHPDRPQNILKPYSKTAAKEARRSRGEIACAECRRLKVRCNRQIPCATCVARGCAALCPNGTLPPGDNSRFVSQATEHLQRQIGRMAERMRALEDALAISQAAESSQPHPLLVAESEQDVEIDVNMTMEEGDISSSDSITESFGTLHINDKERTVQYFGTSGGSEVRLHQDVGPIDLRALGLPKEIDTFFYSFPLPPMSTPTTPIRQIVESYLPPWDRAESLGRIMLESMSWMFAVVSLRQFTQELMPYVYFNKGSNGDVPDRSPYRGPHGLALFLSVLAIGSLVDPSLPPYNAEARRYYVLAVVTLGLDPVLVRHSLSTVKALHLLSIYCGMSGTEANMANTYALVNMAGSVAQRVDIDPTHWKMSDEDVYDRRCCFWGLLQGDLWQSIYSGRPSALAPTLGDCKIPSSDEEDKFQQGEYATGFGIWGFQYSKECLAPTLKLLATPKKPTYESVLELDRKIRSVHPAGVELYMDSPSVPIFMRWFVQSHYQELILLALHRSFFAQALSMKPTDPLDTPYKYSFLSAYEAACTVLRSTGQAFKRKPELLSRVWMIWSFAFSSAVIVGAVASRCENLDVQPPPFGSLQSACSLFEQASKTNSRAAAALVSLATFSAKISETAIAACTSRYARESKATPQRPLCPVGSLGSFDEEEFLECK</sequence>
<protein>
    <submittedName>
        <fullName evidence="1">Uncharacterized protein</fullName>
    </submittedName>
</protein>